<evidence type="ECO:0000256" key="3">
    <source>
        <dbReference type="ARBA" id="ARBA00022737"/>
    </source>
</evidence>
<accession>A0A026VRV4</accession>
<evidence type="ECO:0000256" key="1">
    <source>
        <dbReference type="ARBA" id="ARBA00004123"/>
    </source>
</evidence>
<proteinExistence type="predicted"/>
<dbReference type="GO" id="GO:0043153">
    <property type="term" value="P:entrainment of circadian clock by photoperiod"/>
    <property type="evidence" value="ECO:0007669"/>
    <property type="project" value="TreeGrafter"/>
</dbReference>
<dbReference type="AlphaFoldDB" id="A0A026VRV4"/>
<evidence type="ECO:0000256" key="7">
    <source>
        <dbReference type="SAM" id="MobiDB-lite"/>
    </source>
</evidence>
<evidence type="ECO:0000256" key="2">
    <source>
        <dbReference type="ARBA" id="ARBA00022553"/>
    </source>
</evidence>
<feature type="compositionally biased region" description="Basic and acidic residues" evidence="7">
    <location>
        <begin position="1"/>
        <end position="13"/>
    </location>
</feature>
<protein>
    <recommendedName>
        <fullName evidence="6">Period circadian protein</fullName>
    </recommendedName>
</protein>
<dbReference type="OrthoDB" id="7788983at2759"/>
<evidence type="ECO:0000256" key="6">
    <source>
        <dbReference type="ARBA" id="ARBA00040849"/>
    </source>
</evidence>
<sequence>MFGEISPHHEYYDSKSSTETPLSYNQLNYNENIERFFKSKPPIATMYGSDEENVNSSNEGARKHMSLINSSGASGSGSAGNLSSSSNNQTSSASRGDASNSNTTTVTESFKPPTLTESLLNRHNEDMEKLIMQKHREFRSSIKNKLKDVRIKTEKTNGADQSSHYVNQGHGIKRSGSHSWEGDNF</sequence>
<feature type="region of interest" description="Disordered" evidence="7">
    <location>
        <begin position="67"/>
        <end position="119"/>
    </location>
</feature>
<dbReference type="GO" id="GO:0032922">
    <property type="term" value="P:circadian regulation of gene expression"/>
    <property type="evidence" value="ECO:0007669"/>
    <property type="project" value="TreeGrafter"/>
</dbReference>
<evidence type="ECO:0000256" key="5">
    <source>
        <dbReference type="ARBA" id="ARBA00023242"/>
    </source>
</evidence>
<feature type="compositionally biased region" description="Polar residues" evidence="7">
    <location>
        <begin position="97"/>
        <end position="108"/>
    </location>
</feature>
<dbReference type="PANTHER" id="PTHR11269">
    <property type="entry name" value="PERIOD CIRCADIAN PROTEIN"/>
    <property type="match status" value="1"/>
</dbReference>
<keyword evidence="3" id="KW-0677">Repeat</keyword>
<feature type="region of interest" description="Disordered" evidence="7">
    <location>
        <begin position="155"/>
        <end position="185"/>
    </location>
</feature>
<dbReference type="GO" id="GO:0000976">
    <property type="term" value="F:transcription cis-regulatory region binding"/>
    <property type="evidence" value="ECO:0007669"/>
    <property type="project" value="TreeGrafter"/>
</dbReference>
<keyword evidence="5" id="KW-0539">Nucleus</keyword>
<feature type="compositionally biased region" description="Low complexity" evidence="7">
    <location>
        <begin position="79"/>
        <end position="94"/>
    </location>
</feature>
<dbReference type="GO" id="GO:0000122">
    <property type="term" value="P:negative regulation of transcription by RNA polymerase II"/>
    <property type="evidence" value="ECO:0007669"/>
    <property type="project" value="TreeGrafter"/>
</dbReference>
<evidence type="ECO:0000313" key="9">
    <source>
        <dbReference type="Proteomes" id="UP000053097"/>
    </source>
</evidence>
<dbReference type="GO" id="GO:0005737">
    <property type="term" value="C:cytoplasm"/>
    <property type="evidence" value="ECO:0007669"/>
    <property type="project" value="TreeGrafter"/>
</dbReference>
<feature type="region of interest" description="Disordered" evidence="7">
    <location>
        <begin position="1"/>
        <end position="22"/>
    </location>
</feature>
<keyword evidence="9" id="KW-1185">Reference proteome</keyword>
<dbReference type="InterPro" id="IPR050760">
    <property type="entry name" value="Period_circadian_regulator"/>
</dbReference>
<dbReference type="GO" id="GO:0001222">
    <property type="term" value="F:transcription corepressor binding"/>
    <property type="evidence" value="ECO:0007669"/>
    <property type="project" value="TreeGrafter"/>
</dbReference>
<dbReference type="Proteomes" id="UP000053097">
    <property type="component" value="Unassembled WGS sequence"/>
</dbReference>
<comment type="subcellular location">
    <subcellularLocation>
        <location evidence="1">Nucleus</location>
    </subcellularLocation>
</comment>
<dbReference type="EMBL" id="KK111539">
    <property type="protein sequence ID" value="EZA46365.1"/>
    <property type="molecule type" value="Genomic_DNA"/>
</dbReference>
<gene>
    <name evidence="8" type="ORF">X777_00235</name>
</gene>
<evidence type="ECO:0000313" key="8">
    <source>
        <dbReference type="EMBL" id="EZA46365.1"/>
    </source>
</evidence>
<feature type="non-terminal residue" evidence="8">
    <location>
        <position position="185"/>
    </location>
</feature>
<evidence type="ECO:0000256" key="4">
    <source>
        <dbReference type="ARBA" id="ARBA00023108"/>
    </source>
</evidence>
<keyword evidence="4" id="KW-0090">Biological rhythms</keyword>
<dbReference type="GO" id="GO:0005634">
    <property type="term" value="C:nucleus"/>
    <property type="evidence" value="ECO:0007669"/>
    <property type="project" value="UniProtKB-SubCell"/>
</dbReference>
<reference evidence="8 9" key="1">
    <citation type="journal article" date="2014" name="Curr. Biol.">
        <title>The genome of the clonal raider ant Cerapachys biroi.</title>
        <authorList>
            <person name="Oxley P.R."/>
            <person name="Ji L."/>
            <person name="Fetter-Pruneda I."/>
            <person name="McKenzie S.K."/>
            <person name="Li C."/>
            <person name="Hu H."/>
            <person name="Zhang G."/>
            <person name="Kronauer D.J."/>
        </authorList>
    </citation>
    <scope>NUCLEOTIDE SEQUENCE [LARGE SCALE GENOMIC DNA]</scope>
</reference>
<dbReference type="PANTHER" id="PTHR11269:SF16">
    <property type="entry name" value="PERIOD CIRCADIAN PROTEIN"/>
    <property type="match status" value="1"/>
</dbReference>
<keyword evidence="2" id="KW-0597">Phosphoprotein</keyword>
<dbReference type="STRING" id="2015173.A0A026VRV4"/>
<name>A0A026VRV4_OOCBI</name>
<organism evidence="8 9">
    <name type="scientific">Ooceraea biroi</name>
    <name type="common">Clonal raider ant</name>
    <name type="synonym">Cerapachys biroi</name>
    <dbReference type="NCBI Taxonomy" id="2015173"/>
    <lineage>
        <taxon>Eukaryota</taxon>
        <taxon>Metazoa</taxon>
        <taxon>Ecdysozoa</taxon>
        <taxon>Arthropoda</taxon>
        <taxon>Hexapoda</taxon>
        <taxon>Insecta</taxon>
        <taxon>Pterygota</taxon>
        <taxon>Neoptera</taxon>
        <taxon>Endopterygota</taxon>
        <taxon>Hymenoptera</taxon>
        <taxon>Apocrita</taxon>
        <taxon>Aculeata</taxon>
        <taxon>Formicoidea</taxon>
        <taxon>Formicidae</taxon>
        <taxon>Dorylinae</taxon>
        <taxon>Ooceraea</taxon>
    </lineage>
</organism>